<dbReference type="STRING" id="1405.B7492_13910"/>
<evidence type="ECO:0000313" key="1">
    <source>
        <dbReference type="EMBL" id="KFM98816.1"/>
    </source>
</evidence>
<name>A0A090YKR8_9BACI</name>
<dbReference type="AlphaFoldDB" id="A0A090YKR8"/>
<gene>
    <name evidence="1" type="primary">araC</name>
    <name evidence="1" type="ORF">DJ93_5021</name>
</gene>
<proteinExistence type="predicted"/>
<dbReference type="PATRIC" id="fig|1405.8.peg.5174"/>
<evidence type="ECO:0000313" key="2">
    <source>
        <dbReference type="Proteomes" id="UP000029389"/>
    </source>
</evidence>
<dbReference type="EMBL" id="JMQC01000008">
    <property type="protein sequence ID" value="KFM98816.1"/>
    <property type="molecule type" value="Genomic_DNA"/>
</dbReference>
<reference evidence="1 2" key="1">
    <citation type="submission" date="2014-04" db="EMBL/GenBank/DDBJ databases">
        <authorList>
            <person name="Bishop-Lilly K.A."/>
            <person name="Broomall S.M."/>
            <person name="Chain P.S."/>
            <person name="Chertkov O."/>
            <person name="Coyne S.R."/>
            <person name="Daligault H.E."/>
            <person name="Davenport K.W."/>
            <person name="Erkkila T."/>
            <person name="Frey K.G."/>
            <person name="Gibbons H.S."/>
            <person name="Gu W."/>
            <person name="Jaissle J."/>
            <person name="Johnson S.L."/>
            <person name="Koroleva G.I."/>
            <person name="Ladner J.T."/>
            <person name="Lo C.-C."/>
            <person name="Minogue T.D."/>
            <person name="Munk C."/>
            <person name="Palacios G.F."/>
            <person name="Redden C.L."/>
            <person name="Rosenzweig C.N."/>
            <person name="Scholz M.B."/>
            <person name="Teshima H."/>
            <person name="Xu Y."/>
        </authorList>
    </citation>
    <scope>NUCLEOTIDE SEQUENCE [LARGE SCALE GENOMIC DNA]</scope>
    <source>
        <strain evidence="1 2">BHP</strain>
    </source>
</reference>
<protein>
    <submittedName>
        <fullName evidence="1">Transcriptional regulator, AraC family domain protein</fullName>
    </submittedName>
</protein>
<accession>A0A090YKR8</accession>
<organism evidence="1 2">
    <name type="scientific">Bacillus clarus</name>
    <dbReference type="NCBI Taxonomy" id="2338372"/>
    <lineage>
        <taxon>Bacteria</taxon>
        <taxon>Bacillati</taxon>
        <taxon>Bacillota</taxon>
        <taxon>Bacilli</taxon>
        <taxon>Bacillales</taxon>
        <taxon>Bacillaceae</taxon>
        <taxon>Bacillus</taxon>
        <taxon>Bacillus cereus group</taxon>
    </lineage>
</organism>
<sequence>MAQTTNQNMLKENNAVIKYISKNKDLSTSELIKRLFDLFPTIGYGDSQYIELINKTK</sequence>
<comment type="caution">
    <text evidence="1">The sequence shown here is derived from an EMBL/GenBank/DDBJ whole genome shotgun (WGS) entry which is preliminary data.</text>
</comment>
<dbReference type="Proteomes" id="UP000029389">
    <property type="component" value="Unassembled WGS sequence"/>
</dbReference>